<feature type="domain" description="Luciferase-like" evidence="3">
    <location>
        <begin position="5"/>
        <end position="241"/>
    </location>
</feature>
<evidence type="ECO:0000256" key="1">
    <source>
        <dbReference type="ARBA" id="ARBA00007789"/>
    </source>
</evidence>
<sequence>MENTKFSILELAVITENGSAATSLKNALELAQHAEKLGYTRFWLAEHHNASSIASSATVVLIGYIAGGTKKIRVGSGGIMLPNHVPLIVAEQFGTLETLYPGRIDLGLGRAPGTDRITARALRREEAAILSFKDNIEELQHYFAPKDVTKAVRAIPGEGLEVPVYILGSSTDSAHLAAKLGLPYAFAAHFAPRQFEAAIDIYRNEFKPSKQLQEPYVIACVNAAVADTQQEAEFIASSAFLMFRGVISGRPVPLMPPVANINEVLNEYEKTVIAQMLSMTFIGDKSSVQSQLDTFIKRSGVDEVMFTAHIYDHAARLRSYELLSEIFTG</sequence>
<dbReference type="InterPro" id="IPR011251">
    <property type="entry name" value="Luciferase-like_dom"/>
</dbReference>
<evidence type="ECO:0000313" key="5">
    <source>
        <dbReference type="Proteomes" id="UP001209317"/>
    </source>
</evidence>
<dbReference type="InterPro" id="IPR036661">
    <property type="entry name" value="Luciferase-like_sf"/>
</dbReference>
<dbReference type="PANTHER" id="PTHR30137">
    <property type="entry name" value="LUCIFERASE-LIKE MONOOXYGENASE"/>
    <property type="match status" value="1"/>
</dbReference>
<dbReference type="Gene3D" id="3.20.20.30">
    <property type="entry name" value="Luciferase-like domain"/>
    <property type="match status" value="1"/>
</dbReference>
<reference evidence="4" key="1">
    <citation type="submission" date="2022-10" db="EMBL/GenBank/DDBJ databases">
        <authorList>
            <person name="Kim H.S."/>
            <person name="Kim J.-S."/>
            <person name="Suh M.K."/>
            <person name="Eom M.K."/>
            <person name="Lee J.-S."/>
        </authorList>
    </citation>
    <scope>NUCLEOTIDE SEQUENCE</scope>
    <source>
        <strain evidence="4">LIP-5</strain>
    </source>
</reference>
<keyword evidence="5" id="KW-1185">Reference proteome</keyword>
<comment type="similarity">
    <text evidence="1">To bacterial alkanal monooxygenase alpha and beta chains.</text>
</comment>
<dbReference type="NCBIfam" id="TIGR03558">
    <property type="entry name" value="oxido_grp_1"/>
    <property type="match status" value="1"/>
</dbReference>
<accession>A0AAE3IQR0</accession>
<name>A0AAE3IQR0_9BACT</name>
<gene>
    <name evidence="4" type="ORF">OD355_12545</name>
</gene>
<dbReference type="AlphaFoldDB" id="A0AAE3IQR0"/>
<evidence type="ECO:0000259" key="3">
    <source>
        <dbReference type="Pfam" id="PF00296"/>
    </source>
</evidence>
<dbReference type="InterPro" id="IPR050766">
    <property type="entry name" value="Bact_Lucif_Oxidored"/>
</dbReference>
<protein>
    <recommendedName>
        <fullName evidence="2">Luciferase-like monooxygenase</fullName>
    </recommendedName>
</protein>
<dbReference type="PANTHER" id="PTHR30137:SF6">
    <property type="entry name" value="LUCIFERASE-LIKE MONOOXYGENASE"/>
    <property type="match status" value="1"/>
</dbReference>
<dbReference type="InterPro" id="IPR019949">
    <property type="entry name" value="CmoO-like"/>
</dbReference>
<evidence type="ECO:0000313" key="4">
    <source>
        <dbReference type="EMBL" id="MCU7695348.1"/>
    </source>
</evidence>
<dbReference type="Pfam" id="PF00296">
    <property type="entry name" value="Bac_luciferase"/>
    <property type="match status" value="1"/>
</dbReference>
<dbReference type="SUPFAM" id="SSF51679">
    <property type="entry name" value="Bacterial luciferase-like"/>
    <property type="match status" value="1"/>
</dbReference>
<dbReference type="GO" id="GO:0005829">
    <property type="term" value="C:cytosol"/>
    <property type="evidence" value="ECO:0007669"/>
    <property type="project" value="TreeGrafter"/>
</dbReference>
<dbReference type="RefSeq" id="WP_263038836.1">
    <property type="nucleotide sequence ID" value="NZ_JAOTPL010000024.1"/>
</dbReference>
<dbReference type="EMBL" id="JAOTPL010000024">
    <property type="protein sequence ID" value="MCU7695348.1"/>
    <property type="molecule type" value="Genomic_DNA"/>
</dbReference>
<evidence type="ECO:0000256" key="2">
    <source>
        <dbReference type="ARBA" id="ARBA00074555"/>
    </source>
</evidence>
<dbReference type="FunFam" id="3.20.20.30:FF:000002">
    <property type="entry name" value="LLM class flavin-dependent oxidoreductase"/>
    <property type="match status" value="1"/>
</dbReference>
<organism evidence="4 5">
    <name type="scientific">Haoranjiania flava</name>
    <dbReference type="NCBI Taxonomy" id="1856322"/>
    <lineage>
        <taxon>Bacteria</taxon>
        <taxon>Pseudomonadati</taxon>
        <taxon>Bacteroidota</taxon>
        <taxon>Chitinophagia</taxon>
        <taxon>Chitinophagales</taxon>
        <taxon>Chitinophagaceae</taxon>
        <taxon>Haoranjiania</taxon>
    </lineage>
</organism>
<dbReference type="Proteomes" id="UP001209317">
    <property type="component" value="Unassembled WGS sequence"/>
</dbReference>
<dbReference type="GO" id="GO:0016705">
    <property type="term" value="F:oxidoreductase activity, acting on paired donors, with incorporation or reduction of molecular oxygen"/>
    <property type="evidence" value="ECO:0007669"/>
    <property type="project" value="InterPro"/>
</dbReference>
<proteinExistence type="predicted"/>
<comment type="caution">
    <text evidence="4">The sequence shown here is derived from an EMBL/GenBank/DDBJ whole genome shotgun (WGS) entry which is preliminary data.</text>
</comment>